<evidence type="ECO:0000256" key="1">
    <source>
        <dbReference type="ARBA" id="ARBA00007154"/>
    </source>
</evidence>
<evidence type="ECO:0000256" key="2">
    <source>
        <dbReference type="ARBA" id="ARBA00022679"/>
    </source>
</evidence>
<dbReference type="Gene3D" id="3.40.1080.10">
    <property type="entry name" value="Glutaconate Coenzyme A-transferase"/>
    <property type="match status" value="2"/>
</dbReference>
<dbReference type="PANTHER" id="PTHR43293:SF1">
    <property type="entry name" value="ACETATE COA-TRANSFERASE YDIF"/>
    <property type="match status" value="1"/>
</dbReference>
<protein>
    <recommendedName>
        <fullName evidence="3">Acetate CoA-transferase YdiF</fullName>
        <ecNumber evidence="3">2.8.3.8</ecNumber>
    </recommendedName>
</protein>
<comment type="catalytic activity">
    <reaction evidence="3">
        <text>an acyl-CoA + acetate = a carboxylate + acetyl-CoA</text>
        <dbReference type="Rhea" id="RHEA:13381"/>
        <dbReference type="ChEBI" id="CHEBI:29067"/>
        <dbReference type="ChEBI" id="CHEBI:30089"/>
        <dbReference type="ChEBI" id="CHEBI:57288"/>
        <dbReference type="ChEBI" id="CHEBI:58342"/>
        <dbReference type="EC" id="2.8.3.8"/>
    </reaction>
</comment>
<name>A0ABY2SIS7_9HYPH</name>
<comment type="caution">
    <text evidence="4">The sequence shown here is derived from an EMBL/GenBank/DDBJ whole genome shotgun (WGS) entry which is preliminary data.</text>
</comment>
<keyword evidence="5" id="KW-1185">Reference proteome</keyword>
<dbReference type="PIRSF" id="PIRSF000858">
    <property type="entry name" value="SCOT-t"/>
    <property type="match status" value="1"/>
</dbReference>
<dbReference type="RefSeq" id="WP_136992746.1">
    <property type="nucleotide sequence ID" value="NZ_SZPQ01000057.1"/>
</dbReference>
<dbReference type="InterPro" id="IPR014388">
    <property type="entry name" value="3-oxoacid_CoA-transferase"/>
</dbReference>
<dbReference type="SUPFAM" id="SSF100950">
    <property type="entry name" value="NagB/RpiA/CoA transferase-like"/>
    <property type="match status" value="2"/>
</dbReference>
<evidence type="ECO:0000313" key="5">
    <source>
        <dbReference type="Proteomes" id="UP000305202"/>
    </source>
</evidence>
<dbReference type="GO" id="GO:0016740">
    <property type="term" value="F:transferase activity"/>
    <property type="evidence" value="ECO:0007669"/>
    <property type="project" value="UniProtKB-KW"/>
</dbReference>
<comment type="function">
    <text evidence="3">CoA transferase having broad substrate specificity for short-chain acyl-CoA thioesters with the activity decreasing when the length of the carboxylic acid chain exceeds four carbons.</text>
</comment>
<dbReference type="EC" id="2.8.3.8" evidence="3"/>
<reference evidence="4 5" key="1">
    <citation type="submission" date="2019-04" db="EMBL/GenBank/DDBJ databases">
        <authorList>
            <person name="Li M."/>
            <person name="Gao C."/>
        </authorList>
    </citation>
    <scope>NUCLEOTIDE SEQUENCE [LARGE SCALE GENOMIC DNA]</scope>
    <source>
        <strain evidence="4 5">BGMRC 2031</strain>
    </source>
</reference>
<dbReference type="InterPro" id="IPR037171">
    <property type="entry name" value="NagB/RpiA_transferase-like"/>
</dbReference>
<evidence type="ECO:0000256" key="3">
    <source>
        <dbReference type="PIRNR" id="PIRNR000858"/>
    </source>
</evidence>
<comment type="similarity">
    <text evidence="1 3">Belongs to the 3-oxoacid CoA-transferase family.</text>
</comment>
<dbReference type="EMBL" id="SZPQ01000057">
    <property type="protein sequence ID" value="TKI02927.1"/>
    <property type="molecule type" value="Genomic_DNA"/>
</dbReference>
<dbReference type="PANTHER" id="PTHR43293">
    <property type="entry name" value="ACETATE COA-TRANSFERASE YDIF"/>
    <property type="match status" value="1"/>
</dbReference>
<keyword evidence="2 3" id="KW-0808">Transferase</keyword>
<dbReference type="Pfam" id="PF01144">
    <property type="entry name" value="CoA_trans"/>
    <property type="match status" value="1"/>
</dbReference>
<dbReference type="InterPro" id="IPR004165">
    <property type="entry name" value="CoA_trans_fam_I"/>
</dbReference>
<sequence length="531" mass="57621">MKFEKPKRINGRVPVLSAEDAVNYIPDEATLCILGAGGGILEATTLITALAEKYKNTHSPRNLSLISPTGLGDRAERGISPLAQEGLVKWALCGHWGQSPRISDLAEQNKIAAYNYPQGVLTQAIRASAAHQPGILSQIGIGTFVDPRQQGGKLNEITKDELIKLVEIDNQEYLYYKAIAPNIAFIRATTCDSEGYASFEDEVMYLDALVIAQAVHNSGGIVMMQVQKMVKKATLHPKSVRIPGYLVDIVVVDPGQTQLYGGAPVNRFISGDFVLDDSARMAIPLNQRKLVARRALYEMRKGAVGNVGVGIADGIGLVAREEGCADEFVLTVETGPVGGITTQGVAFGANVNTRAIMDMTSQFDFYHGGGLDVCYLSFAEVDQYGNVGVHKFNGKIMGTGGFIDISATSKKIIFCGTLTAGSLKTDVGDGKLRIVQEGKVKKFVKTIPEMTFSGEIALQRGLDVRYITERAVFTLKADGLHLIEIAPGVDMEKDILAQMDFTPIIDDDLKLMDERMFHDRIMGFVLPEAEQ</sequence>
<gene>
    <name evidence="4" type="ORF">FCN80_23455</name>
</gene>
<accession>A0ABY2SIS7</accession>
<proteinExistence type="inferred from homology"/>
<dbReference type="SMART" id="SM00882">
    <property type="entry name" value="CoA_trans"/>
    <property type="match status" value="1"/>
</dbReference>
<dbReference type="Proteomes" id="UP000305202">
    <property type="component" value="Unassembled WGS sequence"/>
</dbReference>
<organism evidence="4 5">
    <name type="scientific">Martelella alba</name>
    <dbReference type="NCBI Taxonomy" id="2590451"/>
    <lineage>
        <taxon>Bacteria</taxon>
        <taxon>Pseudomonadati</taxon>
        <taxon>Pseudomonadota</taxon>
        <taxon>Alphaproteobacteria</taxon>
        <taxon>Hyphomicrobiales</taxon>
        <taxon>Aurantimonadaceae</taxon>
        <taxon>Martelella</taxon>
    </lineage>
</organism>
<evidence type="ECO:0000313" key="4">
    <source>
        <dbReference type="EMBL" id="TKI02927.1"/>
    </source>
</evidence>